<dbReference type="InterPro" id="IPR023631">
    <property type="entry name" value="Amidase_dom"/>
</dbReference>
<dbReference type="Pfam" id="PF01425">
    <property type="entry name" value="Amidase"/>
    <property type="match status" value="1"/>
</dbReference>
<dbReference type="PANTHER" id="PTHR43372:SF4">
    <property type="entry name" value="FATTY-ACID AMIDE HYDROLASE 2"/>
    <property type="match status" value="1"/>
</dbReference>
<dbReference type="NCBIfam" id="NF005687">
    <property type="entry name" value="PRK07487.1"/>
    <property type="match status" value="1"/>
</dbReference>
<dbReference type="AlphaFoldDB" id="A0A544Z5G5"/>
<dbReference type="PANTHER" id="PTHR43372">
    <property type="entry name" value="FATTY-ACID AMIDE HYDROLASE"/>
    <property type="match status" value="1"/>
</dbReference>
<dbReference type="Proteomes" id="UP000316541">
    <property type="component" value="Unassembled WGS sequence"/>
</dbReference>
<sequence>MTELWEMAASDLAELVRGEEVSCREVIEAHLRRIEAVNPRVNAVTVTLAEDALETADAADAALRRGVPPGPLCGVPMTVKENIDVAGSATTLGIVPLRDAVAAEDAPHIAELRAAGAIPLGRTNMPEFGMRWHTDNALRGATRNPWSAGHTAGGSSGGDAVAVAAGMAPLGMGNDGAGSLRWPAQCCGVAALKPSLGRVAQAGAGGARRPTPFAFQLLGVHGPIARHVRDLRLAFRHMCGQPGGDPWYAPVPLEGPRMAAPIRVSVVARPGGAPVHPDVAGAVRAAAGILSDVGYLVEESEAPALERAAEIYTQIMSRFGRVHDEQPPVHELASEAFVRFWAVYEPIWTEAAGAPTFDPMMERATIARHWAEWMRRTPLILAPICTRPAFAVGADLDPAWLADWPASMRMSVAANLLGLPAVAVPIAERGGPPQAVQIIGPRFREDLCLAAAAAVEAAIPPLTPVDPR</sequence>
<name>A0A544Z5G5_9ACTN</name>
<protein>
    <submittedName>
        <fullName evidence="2">Amidase</fullName>
    </submittedName>
</protein>
<proteinExistence type="predicted"/>
<dbReference type="Gene3D" id="3.90.1300.10">
    <property type="entry name" value="Amidase signature (AS) domain"/>
    <property type="match status" value="1"/>
</dbReference>
<dbReference type="EMBL" id="VIRM01000001">
    <property type="protein sequence ID" value="TQS24289.1"/>
    <property type="molecule type" value="Genomic_DNA"/>
</dbReference>
<dbReference type="PROSITE" id="PS00571">
    <property type="entry name" value="AMIDASES"/>
    <property type="match status" value="1"/>
</dbReference>
<feature type="domain" description="Amidase" evidence="1">
    <location>
        <begin position="25"/>
        <end position="449"/>
    </location>
</feature>
<dbReference type="SUPFAM" id="SSF75304">
    <property type="entry name" value="Amidase signature (AS) enzymes"/>
    <property type="match status" value="1"/>
</dbReference>
<organism evidence="2 3">
    <name type="scientific">Microbispora hainanensis</name>
    <dbReference type="NCBI Taxonomy" id="568844"/>
    <lineage>
        <taxon>Bacteria</taxon>
        <taxon>Bacillati</taxon>
        <taxon>Actinomycetota</taxon>
        <taxon>Actinomycetes</taxon>
        <taxon>Streptosporangiales</taxon>
        <taxon>Streptosporangiaceae</taxon>
        <taxon>Microbispora</taxon>
    </lineage>
</organism>
<dbReference type="InterPro" id="IPR036928">
    <property type="entry name" value="AS_sf"/>
</dbReference>
<accession>A0A544Z5G5</accession>
<comment type="caution">
    <text evidence="2">The sequence shown here is derived from an EMBL/GenBank/DDBJ whole genome shotgun (WGS) entry which is preliminary data.</text>
</comment>
<dbReference type="GO" id="GO:0012505">
    <property type="term" value="C:endomembrane system"/>
    <property type="evidence" value="ECO:0007669"/>
    <property type="project" value="TreeGrafter"/>
</dbReference>
<gene>
    <name evidence="2" type="ORF">FLX08_00925</name>
</gene>
<dbReference type="InterPro" id="IPR020556">
    <property type="entry name" value="Amidase_CS"/>
</dbReference>
<evidence type="ECO:0000259" key="1">
    <source>
        <dbReference type="Pfam" id="PF01425"/>
    </source>
</evidence>
<dbReference type="RefSeq" id="WP_142616109.1">
    <property type="nucleotide sequence ID" value="NZ_VIRM01000001.1"/>
</dbReference>
<dbReference type="InterPro" id="IPR052739">
    <property type="entry name" value="FAAH2"/>
</dbReference>
<reference evidence="2 3" key="1">
    <citation type="submission" date="2019-07" db="EMBL/GenBank/DDBJ databases">
        <title>Microbispora hainanensis DSM 45428.</title>
        <authorList>
            <person name="Thawai C."/>
        </authorList>
    </citation>
    <scope>NUCLEOTIDE SEQUENCE [LARGE SCALE GENOMIC DNA]</scope>
    <source>
        <strain evidence="2 3">DSM 45428</strain>
    </source>
</reference>
<evidence type="ECO:0000313" key="2">
    <source>
        <dbReference type="EMBL" id="TQS24289.1"/>
    </source>
</evidence>
<evidence type="ECO:0000313" key="3">
    <source>
        <dbReference type="Proteomes" id="UP000316541"/>
    </source>
</evidence>